<evidence type="ECO:0000313" key="1">
    <source>
        <dbReference type="EMBL" id="GBL85981.1"/>
    </source>
</evidence>
<organism evidence="1 2">
    <name type="scientific">Araneus ventricosus</name>
    <name type="common">Orbweaver spider</name>
    <name type="synonym">Epeira ventricosa</name>
    <dbReference type="NCBI Taxonomy" id="182803"/>
    <lineage>
        <taxon>Eukaryota</taxon>
        <taxon>Metazoa</taxon>
        <taxon>Ecdysozoa</taxon>
        <taxon>Arthropoda</taxon>
        <taxon>Chelicerata</taxon>
        <taxon>Arachnida</taxon>
        <taxon>Araneae</taxon>
        <taxon>Araneomorphae</taxon>
        <taxon>Entelegynae</taxon>
        <taxon>Araneoidea</taxon>
        <taxon>Araneidae</taxon>
        <taxon>Araneus</taxon>
    </lineage>
</organism>
<dbReference type="AlphaFoldDB" id="A0A4Y2B0X3"/>
<dbReference type="Proteomes" id="UP000499080">
    <property type="component" value="Unassembled WGS sequence"/>
</dbReference>
<accession>A0A4Y2B0X3</accession>
<reference evidence="1 2" key="1">
    <citation type="journal article" date="2019" name="Sci. Rep.">
        <title>Orb-weaving spider Araneus ventricosus genome elucidates the spidroin gene catalogue.</title>
        <authorList>
            <person name="Kono N."/>
            <person name="Nakamura H."/>
            <person name="Ohtoshi R."/>
            <person name="Moran D.A.P."/>
            <person name="Shinohara A."/>
            <person name="Yoshida Y."/>
            <person name="Fujiwara M."/>
            <person name="Mori M."/>
            <person name="Tomita M."/>
            <person name="Arakawa K."/>
        </authorList>
    </citation>
    <scope>NUCLEOTIDE SEQUENCE [LARGE SCALE GENOMIC DNA]</scope>
</reference>
<comment type="caution">
    <text evidence="1">The sequence shown here is derived from an EMBL/GenBank/DDBJ whole genome shotgun (WGS) entry which is preliminary data.</text>
</comment>
<protein>
    <submittedName>
        <fullName evidence="1">Uncharacterized protein</fullName>
    </submittedName>
</protein>
<dbReference type="EMBL" id="BGPR01000046">
    <property type="protein sequence ID" value="GBL85981.1"/>
    <property type="molecule type" value="Genomic_DNA"/>
</dbReference>
<evidence type="ECO:0000313" key="2">
    <source>
        <dbReference type="Proteomes" id="UP000499080"/>
    </source>
</evidence>
<proteinExistence type="predicted"/>
<gene>
    <name evidence="1" type="ORF">AVEN_89046_1</name>
</gene>
<name>A0A4Y2B0X3_ARAVE</name>
<sequence length="104" mass="12363">MPLDTRNWPEGFGSNSVCKKIRLGLTESQLSMDTCPVMEFLQQYSSIFLQVEIECMKCKEMRLIKSWCRHFIIFLQILTSNSQLILDKFSNFSKYFKHIEDLRK</sequence>
<keyword evidence="2" id="KW-1185">Reference proteome</keyword>